<dbReference type="InterPro" id="IPR053934">
    <property type="entry name" value="HTTM_dom"/>
</dbReference>
<evidence type="ECO:0000313" key="8">
    <source>
        <dbReference type="EMBL" id="EMA45552.1"/>
    </source>
</evidence>
<dbReference type="PANTHER" id="PTHR39535">
    <property type="entry name" value="SPORULATION-DELAYING PROTEIN SDPB"/>
    <property type="match status" value="1"/>
</dbReference>
<evidence type="ECO:0000256" key="3">
    <source>
        <dbReference type="ARBA" id="ARBA00022989"/>
    </source>
</evidence>
<feature type="transmembrane region" description="Helical" evidence="6">
    <location>
        <begin position="138"/>
        <end position="159"/>
    </location>
</feature>
<dbReference type="Proteomes" id="UP000011607">
    <property type="component" value="Unassembled WGS sequence"/>
</dbReference>
<gene>
    <name evidence="8" type="ORF">C446_02245</name>
</gene>
<sequence>MSPATTTDDRPGSATGRSIRRHVGAVLEPRLGIDPRALAAFRIALGLVVLADLLFVRLPGLATFYTDDGVFPRATLAELFPGFESASLHALSGGLGLQAVLLAIGCLAALALAIGYRTRLATAVTVVFLASLHARNPLVLNGGDTILLSLLFLGLFLSLESRWSVDALRSTDPDADSGTTGRTDRLFSVATATILVHFVTIYAVNGAIKFQSEAWLSGTATARIFQLEQFVVWFGPWVAELGTEFAVLLVAANWAWTALLCGSVLLLVVTDRLRIALVLAFVGAQLGLAATMRLGAFPFVMVAALLLFLPPRVWNRLEATLTASGRDFASVAGSAGRRTLEFERAVLPSSTAWSLSIRSGPGLRRAGRVVASVVLVCFLLAVVGWQLAGAGFVDSPAATPDAVEDASWSFFAPNPPDAYWWYAWEADLEGGETVGTLTGESGAIDRPPDAADTSPSVLWKRYGSELRHAGETPYEPLAAYRCEAVAAAEYDSTPEVLRLYHVEQPVTPDGPVGEPNAEQRLEYEC</sequence>
<feature type="region of interest" description="Disordered" evidence="5">
    <location>
        <begin position="506"/>
        <end position="525"/>
    </location>
</feature>
<feature type="transmembrane region" description="Helical" evidence="6">
    <location>
        <begin position="276"/>
        <end position="309"/>
    </location>
</feature>
<dbReference type="EMBL" id="AOMA01000017">
    <property type="protein sequence ID" value="EMA45552.1"/>
    <property type="molecule type" value="Genomic_DNA"/>
</dbReference>
<dbReference type="PANTHER" id="PTHR39535:SF2">
    <property type="entry name" value="HTTM DOMAIN-CONTAINING PROTEIN"/>
    <property type="match status" value="1"/>
</dbReference>
<feature type="transmembrane region" description="Helical" evidence="6">
    <location>
        <begin position="95"/>
        <end position="117"/>
    </location>
</feature>
<dbReference type="SMART" id="SM00752">
    <property type="entry name" value="HTTM"/>
    <property type="match status" value="1"/>
</dbReference>
<keyword evidence="4 6" id="KW-0472">Membrane</keyword>
<accession>M0MIN4</accession>
<evidence type="ECO:0000313" key="9">
    <source>
        <dbReference type="Proteomes" id="UP000011607"/>
    </source>
</evidence>
<dbReference type="RefSeq" id="WP_006671421.1">
    <property type="nucleotide sequence ID" value="NZ_AOMA01000017.1"/>
</dbReference>
<feature type="transmembrane region" description="Helical" evidence="6">
    <location>
        <begin position="39"/>
        <end position="58"/>
    </location>
</feature>
<dbReference type="AlphaFoldDB" id="M0MIN4"/>
<reference evidence="8 9" key="1">
    <citation type="journal article" date="2014" name="PLoS Genet.">
        <title>Phylogenetically driven sequencing of extremely halophilic archaea reveals strategies for static and dynamic osmo-response.</title>
        <authorList>
            <person name="Becker E.A."/>
            <person name="Seitzer P.M."/>
            <person name="Tritt A."/>
            <person name="Larsen D."/>
            <person name="Krusor M."/>
            <person name="Yao A.I."/>
            <person name="Wu D."/>
            <person name="Madern D."/>
            <person name="Eisen J.A."/>
            <person name="Darling A.E."/>
            <person name="Facciotti M.T."/>
        </authorList>
    </citation>
    <scope>NUCLEOTIDE SEQUENCE [LARGE SCALE GENOMIC DNA]</scope>
    <source>
        <strain evidence="8 9">JCM 10879</strain>
    </source>
</reference>
<name>M0MIN4_9EURY</name>
<feature type="transmembrane region" description="Helical" evidence="6">
    <location>
        <begin position="186"/>
        <end position="208"/>
    </location>
</feature>
<evidence type="ECO:0000256" key="6">
    <source>
        <dbReference type="SAM" id="Phobius"/>
    </source>
</evidence>
<dbReference type="Pfam" id="PF05090">
    <property type="entry name" value="HTTM"/>
    <property type="match status" value="1"/>
</dbReference>
<keyword evidence="3 6" id="KW-1133">Transmembrane helix</keyword>
<dbReference type="GO" id="GO:0012505">
    <property type="term" value="C:endomembrane system"/>
    <property type="evidence" value="ECO:0007669"/>
    <property type="project" value="UniProtKB-SubCell"/>
</dbReference>
<dbReference type="InterPro" id="IPR052964">
    <property type="entry name" value="Sporulation_signal_mat"/>
</dbReference>
<dbReference type="PATRIC" id="fig|1227454.3.peg.448"/>
<evidence type="ECO:0000256" key="1">
    <source>
        <dbReference type="ARBA" id="ARBA00004127"/>
    </source>
</evidence>
<dbReference type="OrthoDB" id="327281at2157"/>
<dbReference type="STRING" id="1227454.C446_02245"/>
<evidence type="ECO:0000259" key="7">
    <source>
        <dbReference type="SMART" id="SM00752"/>
    </source>
</evidence>
<comment type="subcellular location">
    <subcellularLocation>
        <location evidence="1">Endomembrane system</location>
        <topology evidence="1">Multi-pass membrane protein</topology>
    </subcellularLocation>
</comment>
<evidence type="ECO:0000256" key="2">
    <source>
        <dbReference type="ARBA" id="ARBA00022692"/>
    </source>
</evidence>
<evidence type="ECO:0000256" key="5">
    <source>
        <dbReference type="SAM" id="MobiDB-lite"/>
    </source>
</evidence>
<feature type="transmembrane region" description="Helical" evidence="6">
    <location>
        <begin position="369"/>
        <end position="388"/>
    </location>
</feature>
<feature type="domain" description="HTTM-like" evidence="7">
    <location>
        <begin position="30"/>
        <end position="313"/>
    </location>
</feature>
<dbReference type="eggNOG" id="arCOG06405">
    <property type="taxonomic scope" value="Archaea"/>
</dbReference>
<feature type="transmembrane region" description="Helical" evidence="6">
    <location>
        <begin position="245"/>
        <end position="269"/>
    </location>
</feature>
<proteinExistence type="predicted"/>
<evidence type="ECO:0000256" key="4">
    <source>
        <dbReference type="ARBA" id="ARBA00023136"/>
    </source>
</evidence>
<organism evidence="8 9">
    <name type="scientific">Halobiforma nitratireducens JCM 10879</name>
    <dbReference type="NCBI Taxonomy" id="1227454"/>
    <lineage>
        <taxon>Archaea</taxon>
        <taxon>Methanobacteriati</taxon>
        <taxon>Methanobacteriota</taxon>
        <taxon>Stenosarchaea group</taxon>
        <taxon>Halobacteria</taxon>
        <taxon>Halobacteriales</taxon>
        <taxon>Natrialbaceae</taxon>
        <taxon>Halobiforma</taxon>
    </lineage>
</organism>
<protein>
    <submittedName>
        <fullName evidence="8">HTTM domain-containing protein</fullName>
    </submittedName>
</protein>
<keyword evidence="2 6" id="KW-0812">Transmembrane</keyword>
<dbReference type="InterPro" id="IPR011020">
    <property type="entry name" value="HTTM-like"/>
</dbReference>
<comment type="caution">
    <text evidence="8">The sequence shown here is derived from an EMBL/GenBank/DDBJ whole genome shotgun (WGS) entry which is preliminary data.</text>
</comment>
<keyword evidence="9" id="KW-1185">Reference proteome</keyword>